<dbReference type="PANTHER" id="PTHR11361">
    <property type="entry name" value="DNA MISMATCH REPAIR PROTEIN MUTS FAMILY MEMBER"/>
    <property type="match status" value="1"/>
</dbReference>
<evidence type="ECO:0000259" key="4">
    <source>
        <dbReference type="SMART" id="SM00534"/>
    </source>
</evidence>
<keyword evidence="6" id="KW-1185">Reference proteome</keyword>
<sequence length="506" mass="56983">MVCSVLFRRPRASARRDEPVIFGDLNLDQVVAAVAAGRDEYDLRPFFHEPLRDVDAVEYRHRVVQDLERDDVRSVVDEFAALMQRVRRHLRAVQERSSGYERQRYFLDAADLYCQAVTALWSALARVELASEGLAGLREHLAGYLGSGAIQALARDAGDMLDELAAVRYCVHVRGAKVTVSRYEGQADYTPEIVKTFARFRQGEVADYRVRLRYYQDINHVEEWILERVARLFPETFTALADFCRLHVGFVDETVTTFDREVQFYLAYLTYMRRFTDAGLSFCCPEVSATSKRLRVSGAFDLALATKLAGSGSEVVCNDIDLSDAERVVVVTGPNQGGKTTFARMFGQLHYLAALGLPVPARSARLFLPDRVFTHFEREESLDTLHGKLEDELVRIHDVLDHATGDSVIVMNETFTSTTLQDALVLGTQILSRIVDRDCLAVYVTFVDELSLLSEATVSMVGMVVPDDPARRTFEVVRRAADGRAYAMALAEKYGLTYEALRRRVG</sequence>
<proteinExistence type="predicted"/>
<evidence type="ECO:0000256" key="2">
    <source>
        <dbReference type="ARBA" id="ARBA00022840"/>
    </source>
</evidence>
<dbReference type="InterPro" id="IPR027417">
    <property type="entry name" value="P-loop_NTPase"/>
</dbReference>
<dbReference type="GO" id="GO:0005829">
    <property type="term" value="C:cytosol"/>
    <property type="evidence" value="ECO:0007669"/>
    <property type="project" value="TreeGrafter"/>
</dbReference>
<dbReference type="SMART" id="SM00534">
    <property type="entry name" value="MUTSac"/>
    <property type="match status" value="1"/>
</dbReference>
<protein>
    <submittedName>
        <fullName evidence="5">DNA mismatch repair protein MutS</fullName>
    </submittedName>
</protein>
<reference evidence="5 6" key="1">
    <citation type="submission" date="2018-01" db="EMBL/GenBank/DDBJ databases">
        <title>Draft genome sequence of Jiangella sp. GTF31.</title>
        <authorList>
            <person name="Sahin N."/>
            <person name="Ay H."/>
            <person name="Saygin H."/>
        </authorList>
    </citation>
    <scope>NUCLEOTIDE SEQUENCE [LARGE SCALE GENOMIC DNA]</scope>
    <source>
        <strain evidence="5 6">GTF31</strain>
    </source>
</reference>
<dbReference type="InterPro" id="IPR000432">
    <property type="entry name" value="DNA_mismatch_repair_MutS_C"/>
</dbReference>
<comment type="caution">
    <text evidence="5">The sequence shown here is derived from an EMBL/GenBank/DDBJ whole genome shotgun (WGS) entry which is preliminary data.</text>
</comment>
<organism evidence="5 6">
    <name type="scientific">Jiangella anatolica</name>
    <dbReference type="NCBI Taxonomy" id="2670374"/>
    <lineage>
        <taxon>Bacteria</taxon>
        <taxon>Bacillati</taxon>
        <taxon>Actinomycetota</taxon>
        <taxon>Actinomycetes</taxon>
        <taxon>Jiangellales</taxon>
        <taxon>Jiangellaceae</taxon>
        <taxon>Jiangella</taxon>
    </lineage>
</organism>
<keyword evidence="1" id="KW-0547">Nucleotide-binding</keyword>
<dbReference type="InterPro" id="IPR045076">
    <property type="entry name" value="MutS"/>
</dbReference>
<evidence type="ECO:0000313" key="5">
    <source>
        <dbReference type="EMBL" id="PZF86162.1"/>
    </source>
</evidence>
<keyword evidence="3" id="KW-0238">DNA-binding</keyword>
<dbReference type="PANTHER" id="PTHR11361:SF34">
    <property type="entry name" value="DNA MISMATCH REPAIR PROTEIN MSH1, MITOCHONDRIAL"/>
    <property type="match status" value="1"/>
</dbReference>
<evidence type="ECO:0000256" key="1">
    <source>
        <dbReference type="ARBA" id="ARBA00022741"/>
    </source>
</evidence>
<dbReference type="EMBL" id="POTW01000004">
    <property type="protein sequence ID" value="PZF86162.1"/>
    <property type="molecule type" value="Genomic_DNA"/>
</dbReference>
<dbReference type="SUPFAM" id="SSF52540">
    <property type="entry name" value="P-loop containing nucleoside triphosphate hydrolases"/>
    <property type="match status" value="1"/>
</dbReference>
<evidence type="ECO:0000313" key="6">
    <source>
        <dbReference type="Proteomes" id="UP000248764"/>
    </source>
</evidence>
<dbReference type="GO" id="GO:0006298">
    <property type="term" value="P:mismatch repair"/>
    <property type="evidence" value="ECO:0007669"/>
    <property type="project" value="InterPro"/>
</dbReference>
<dbReference type="Proteomes" id="UP000248764">
    <property type="component" value="Unassembled WGS sequence"/>
</dbReference>
<dbReference type="AlphaFoldDB" id="A0A2W2BJF1"/>
<dbReference type="Pfam" id="PF00488">
    <property type="entry name" value="MutS_V"/>
    <property type="match status" value="1"/>
</dbReference>
<feature type="domain" description="DNA mismatch repair proteins mutS family" evidence="4">
    <location>
        <begin position="326"/>
        <end position="506"/>
    </location>
</feature>
<accession>A0A2W2BJF1</accession>
<keyword evidence="2" id="KW-0067">ATP-binding</keyword>
<evidence type="ECO:0000256" key="3">
    <source>
        <dbReference type="ARBA" id="ARBA00023125"/>
    </source>
</evidence>
<dbReference type="GO" id="GO:0140664">
    <property type="term" value="F:ATP-dependent DNA damage sensor activity"/>
    <property type="evidence" value="ECO:0007669"/>
    <property type="project" value="InterPro"/>
</dbReference>
<dbReference type="Gene3D" id="3.40.50.300">
    <property type="entry name" value="P-loop containing nucleotide triphosphate hydrolases"/>
    <property type="match status" value="1"/>
</dbReference>
<dbReference type="GO" id="GO:0030983">
    <property type="term" value="F:mismatched DNA binding"/>
    <property type="evidence" value="ECO:0007669"/>
    <property type="project" value="InterPro"/>
</dbReference>
<name>A0A2W2BJF1_9ACTN</name>
<gene>
    <name evidence="5" type="ORF">C1I92_02515</name>
</gene>
<dbReference type="GO" id="GO:0005524">
    <property type="term" value="F:ATP binding"/>
    <property type="evidence" value="ECO:0007669"/>
    <property type="project" value="UniProtKB-KW"/>
</dbReference>